<sequence>PQEESPDCYPPFSGIHGLVISGTWYDWSEWSECSCTCGIGMKQRRRECMTNNCQVRMLFSVCWSPSTEERVCEELPCSLWSPWQDWSSCSVSCGNGMKRRVRTCQYGTDCPGPAEVSVVSNLNLVSVFNFCKTEANYFYPLVIIS</sequence>
<dbReference type="SUPFAM" id="SSF82895">
    <property type="entry name" value="TSP-1 type 1 repeat"/>
    <property type="match status" value="2"/>
</dbReference>
<protein>
    <submittedName>
        <fullName evidence="6">Thrombospondin type 1 domain protein</fullName>
    </submittedName>
</protein>
<dbReference type="AlphaFoldDB" id="A0A0C2GVW9"/>
<dbReference type="PANTHER" id="PTHR22906:SF43">
    <property type="entry name" value="PROPERDIN"/>
    <property type="match status" value="1"/>
</dbReference>
<dbReference type="Gene3D" id="2.20.100.10">
    <property type="entry name" value="Thrombospondin type-1 (TSP1) repeat"/>
    <property type="match status" value="2"/>
</dbReference>
<gene>
    <name evidence="6" type="ORF">ANCDUO_04037</name>
</gene>
<comment type="subcellular location">
    <subcellularLocation>
        <location evidence="1">Secreted</location>
    </subcellularLocation>
</comment>
<dbReference type="InterPro" id="IPR052065">
    <property type="entry name" value="Compl_asym_regulator"/>
</dbReference>
<evidence type="ECO:0000313" key="6">
    <source>
        <dbReference type="EMBL" id="KIH65640.1"/>
    </source>
</evidence>
<reference evidence="6 7" key="1">
    <citation type="submission" date="2013-12" db="EMBL/GenBank/DDBJ databases">
        <title>Draft genome of the parsitic nematode Ancylostoma duodenale.</title>
        <authorList>
            <person name="Mitreva M."/>
        </authorList>
    </citation>
    <scope>NUCLEOTIDE SEQUENCE [LARGE SCALE GENOMIC DNA]</scope>
    <source>
        <strain evidence="6 7">Zhejiang</strain>
    </source>
</reference>
<dbReference type="Pfam" id="PF00090">
    <property type="entry name" value="TSP_1"/>
    <property type="match status" value="2"/>
</dbReference>
<evidence type="ECO:0000256" key="4">
    <source>
        <dbReference type="ARBA" id="ARBA00022737"/>
    </source>
</evidence>
<evidence type="ECO:0000256" key="2">
    <source>
        <dbReference type="ARBA" id="ARBA00022525"/>
    </source>
</evidence>
<dbReference type="InterPro" id="IPR036383">
    <property type="entry name" value="TSP1_rpt_sf"/>
</dbReference>
<dbReference type="Proteomes" id="UP000054047">
    <property type="component" value="Unassembled WGS sequence"/>
</dbReference>
<name>A0A0C2GVW9_9BILA</name>
<evidence type="ECO:0000256" key="3">
    <source>
        <dbReference type="ARBA" id="ARBA00022729"/>
    </source>
</evidence>
<keyword evidence="7" id="KW-1185">Reference proteome</keyword>
<dbReference type="EMBL" id="KN727456">
    <property type="protein sequence ID" value="KIH65640.1"/>
    <property type="molecule type" value="Genomic_DNA"/>
</dbReference>
<feature type="non-terminal residue" evidence="6">
    <location>
        <position position="1"/>
    </location>
</feature>
<evidence type="ECO:0000256" key="1">
    <source>
        <dbReference type="ARBA" id="ARBA00004613"/>
    </source>
</evidence>
<keyword evidence="3" id="KW-0732">Signal</keyword>
<keyword evidence="2" id="KW-0964">Secreted</keyword>
<accession>A0A0C2GVW9</accession>
<keyword evidence="5" id="KW-1015">Disulfide bond</keyword>
<dbReference type="SMART" id="SM00209">
    <property type="entry name" value="TSP1"/>
    <property type="match status" value="2"/>
</dbReference>
<evidence type="ECO:0000313" key="7">
    <source>
        <dbReference type="Proteomes" id="UP000054047"/>
    </source>
</evidence>
<evidence type="ECO:0000256" key="5">
    <source>
        <dbReference type="ARBA" id="ARBA00023157"/>
    </source>
</evidence>
<dbReference type="PANTHER" id="PTHR22906">
    <property type="entry name" value="PROPERDIN"/>
    <property type="match status" value="1"/>
</dbReference>
<dbReference type="InterPro" id="IPR000884">
    <property type="entry name" value="TSP1_rpt"/>
</dbReference>
<dbReference type="OrthoDB" id="446173at2759"/>
<dbReference type="PROSITE" id="PS50092">
    <property type="entry name" value="TSP1"/>
    <property type="match status" value="2"/>
</dbReference>
<organism evidence="6 7">
    <name type="scientific">Ancylostoma duodenale</name>
    <dbReference type="NCBI Taxonomy" id="51022"/>
    <lineage>
        <taxon>Eukaryota</taxon>
        <taxon>Metazoa</taxon>
        <taxon>Ecdysozoa</taxon>
        <taxon>Nematoda</taxon>
        <taxon>Chromadorea</taxon>
        <taxon>Rhabditida</taxon>
        <taxon>Rhabditina</taxon>
        <taxon>Rhabditomorpha</taxon>
        <taxon>Strongyloidea</taxon>
        <taxon>Ancylostomatidae</taxon>
        <taxon>Ancylostomatinae</taxon>
        <taxon>Ancylostoma</taxon>
    </lineage>
</organism>
<proteinExistence type="predicted"/>
<keyword evidence="4" id="KW-0677">Repeat</keyword>